<dbReference type="GO" id="GO:0071269">
    <property type="term" value="P:L-homocysteine biosynthetic process"/>
    <property type="evidence" value="ECO:0007669"/>
    <property type="project" value="TreeGrafter"/>
</dbReference>
<dbReference type="GO" id="GO:0003961">
    <property type="term" value="F:O-acetylhomoserine aminocarboxypropyltransferase activity"/>
    <property type="evidence" value="ECO:0007669"/>
    <property type="project" value="TreeGrafter"/>
</dbReference>
<dbReference type="GO" id="GO:0004124">
    <property type="term" value="F:cysteine synthase activity"/>
    <property type="evidence" value="ECO:0007669"/>
    <property type="project" value="TreeGrafter"/>
</dbReference>
<name>A0A9P6D8G4_PLEER</name>
<keyword evidence="6" id="KW-1185">Reference proteome</keyword>
<proteinExistence type="inferred from homology"/>
<dbReference type="Proteomes" id="UP000807025">
    <property type="component" value="Unassembled WGS sequence"/>
</dbReference>
<dbReference type="Gene3D" id="3.40.640.10">
    <property type="entry name" value="Type I PLP-dependent aspartate aminotransferase-like (Major domain)"/>
    <property type="match status" value="1"/>
</dbReference>
<comment type="cofactor">
    <cofactor evidence="1 4">
        <name>pyridoxal 5'-phosphate</name>
        <dbReference type="ChEBI" id="CHEBI:597326"/>
    </cofactor>
</comment>
<dbReference type="InterPro" id="IPR006235">
    <property type="entry name" value="OAc-hSer/O-AcSer_sulfhydrylase"/>
</dbReference>
<evidence type="ECO:0000313" key="5">
    <source>
        <dbReference type="EMBL" id="KAF9486775.1"/>
    </source>
</evidence>
<protein>
    <submittedName>
        <fullName evidence="5">PLP-dependent transferase</fullName>
    </submittedName>
</protein>
<keyword evidence="2 5" id="KW-0808">Transferase</keyword>
<reference evidence="5" key="1">
    <citation type="submission" date="2020-11" db="EMBL/GenBank/DDBJ databases">
        <authorList>
            <consortium name="DOE Joint Genome Institute"/>
            <person name="Ahrendt S."/>
            <person name="Riley R."/>
            <person name="Andreopoulos W."/>
            <person name="Labutti K."/>
            <person name="Pangilinan J."/>
            <person name="Ruiz-Duenas F.J."/>
            <person name="Barrasa J.M."/>
            <person name="Sanchez-Garcia M."/>
            <person name="Camarero S."/>
            <person name="Miyauchi S."/>
            <person name="Serrano A."/>
            <person name="Linde D."/>
            <person name="Babiker R."/>
            <person name="Drula E."/>
            <person name="Ayuso-Fernandez I."/>
            <person name="Pacheco R."/>
            <person name="Padilla G."/>
            <person name="Ferreira P."/>
            <person name="Barriuso J."/>
            <person name="Kellner H."/>
            <person name="Castanera R."/>
            <person name="Alfaro M."/>
            <person name="Ramirez L."/>
            <person name="Pisabarro A.G."/>
            <person name="Kuo A."/>
            <person name="Tritt A."/>
            <person name="Lipzen A."/>
            <person name="He G."/>
            <person name="Yan M."/>
            <person name="Ng V."/>
            <person name="Cullen D."/>
            <person name="Martin F."/>
            <person name="Rosso M.-N."/>
            <person name="Henrissat B."/>
            <person name="Hibbett D."/>
            <person name="Martinez A.T."/>
            <person name="Grigoriev I.V."/>
        </authorList>
    </citation>
    <scope>NUCLEOTIDE SEQUENCE</scope>
    <source>
        <strain evidence="5">ATCC 90797</strain>
    </source>
</reference>
<evidence type="ECO:0000313" key="6">
    <source>
        <dbReference type="Proteomes" id="UP000807025"/>
    </source>
</evidence>
<dbReference type="InterPro" id="IPR015424">
    <property type="entry name" value="PyrdxlP-dep_Trfase"/>
</dbReference>
<dbReference type="EMBL" id="MU154938">
    <property type="protein sequence ID" value="KAF9486775.1"/>
    <property type="molecule type" value="Genomic_DNA"/>
</dbReference>
<comment type="similarity">
    <text evidence="4">Belongs to the trans-sulfuration enzymes family.</text>
</comment>
<evidence type="ECO:0000256" key="1">
    <source>
        <dbReference type="ARBA" id="ARBA00001933"/>
    </source>
</evidence>
<dbReference type="GO" id="GO:0030170">
    <property type="term" value="F:pyridoxal phosphate binding"/>
    <property type="evidence" value="ECO:0007669"/>
    <property type="project" value="InterPro"/>
</dbReference>
<evidence type="ECO:0000256" key="4">
    <source>
        <dbReference type="RuleBase" id="RU362118"/>
    </source>
</evidence>
<dbReference type="PANTHER" id="PTHR43797">
    <property type="entry name" value="HOMOCYSTEINE/CYSTEINE SYNTHASE"/>
    <property type="match status" value="1"/>
</dbReference>
<evidence type="ECO:0000256" key="2">
    <source>
        <dbReference type="ARBA" id="ARBA00022679"/>
    </source>
</evidence>
<dbReference type="GO" id="GO:0019346">
    <property type="term" value="P:transsulfuration"/>
    <property type="evidence" value="ECO:0007669"/>
    <property type="project" value="InterPro"/>
</dbReference>
<dbReference type="InterPro" id="IPR000277">
    <property type="entry name" value="Cys/Met-Metab_PyrdxlP-dep_enz"/>
</dbReference>
<dbReference type="Pfam" id="PF01053">
    <property type="entry name" value="Cys_Met_Meta_PP"/>
    <property type="match status" value="1"/>
</dbReference>
<dbReference type="GO" id="GO:0005737">
    <property type="term" value="C:cytoplasm"/>
    <property type="evidence" value="ECO:0007669"/>
    <property type="project" value="TreeGrafter"/>
</dbReference>
<comment type="caution">
    <text evidence="5">The sequence shown here is derived from an EMBL/GenBank/DDBJ whole genome shotgun (WGS) entry which is preliminary data.</text>
</comment>
<accession>A0A9P6D8G4</accession>
<dbReference type="InterPro" id="IPR015421">
    <property type="entry name" value="PyrdxlP-dep_Trfase_major"/>
</dbReference>
<evidence type="ECO:0000256" key="3">
    <source>
        <dbReference type="ARBA" id="ARBA00022898"/>
    </source>
</evidence>
<dbReference type="AlphaFoldDB" id="A0A9P6D8G4"/>
<organism evidence="5 6">
    <name type="scientific">Pleurotus eryngii</name>
    <name type="common">Boletus of the steppes</name>
    <dbReference type="NCBI Taxonomy" id="5323"/>
    <lineage>
        <taxon>Eukaryota</taxon>
        <taxon>Fungi</taxon>
        <taxon>Dikarya</taxon>
        <taxon>Basidiomycota</taxon>
        <taxon>Agaricomycotina</taxon>
        <taxon>Agaricomycetes</taxon>
        <taxon>Agaricomycetidae</taxon>
        <taxon>Agaricales</taxon>
        <taxon>Pleurotineae</taxon>
        <taxon>Pleurotaceae</taxon>
        <taxon>Pleurotus</taxon>
    </lineage>
</organism>
<dbReference type="GO" id="GO:0006535">
    <property type="term" value="P:cysteine biosynthetic process from serine"/>
    <property type="evidence" value="ECO:0007669"/>
    <property type="project" value="TreeGrafter"/>
</dbReference>
<gene>
    <name evidence="5" type="ORF">BDN71DRAFT_1594782</name>
</gene>
<keyword evidence="3 4" id="KW-0663">Pyridoxal phosphate</keyword>
<sequence>MSDRFHKAPGFTTLQLHTGQEVDIASNAHAPSIDVSTAHIFNDTQASRSYSRTYNQFQITLPRLGISTKFISSPLASIAPPLSSFTAAIDDHTGMIWVESISNPSSSIAPIRELAMIAHEKGIPLIVDNTFETGGKLHPLCILIA</sequence>
<dbReference type="PANTHER" id="PTHR43797:SF2">
    <property type="entry name" value="HOMOCYSTEINE_CYSTEINE SYNTHASE"/>
    <property type="match status" value="1"/>
</dbReference>
<dbReference type="SUPFAM" id="SSF53383">
    <property type="entry name" value="PLP-dependent transferases"/>
    <property type="match status" value="1"/>
</dbReference>